<dbReference type="PANTHER" id="PTHR30118:SF15">
    <property type="entry name" value="TRANSCRIPTIONAL REGULATORY PROTEIN"/>
    <property type="match status" value="1"/>
</dbReference>
<dbReference type="InterPro" id="IPR000847">
    <property type="entry name" value="LysR_HTH_N"/>
</dbReference>
<keyword evidence="7" id="KW-1185">Reference proteome</keyword>
<dbReference type="Pfam" id="PF00126">
    <property type="entry name" value="HTH_1"/>
    <property type="match status" value="1"/>
</dbReference>
<dbReference type="InterPro" id="IPR036388">
    <property type="entry name" value="WH-like_DNA-bd_sf"/>
</dbReference>
<dbReference type="SUPFAM" id="SSF46785">
    <property type="entry name" value="Winged helix' DNA-binding domain"/>
    <property type="match status" value="1"/>
</dbReference>
<dbReference type="PANTHER" id="PTHR30118">
    <property type="entry name" value="HTH-TYPE TRANSCRIPTIONAL REGULATOR LEUO-RELATED"/>
    <property type="match status" value="1"/>
</dbReference>
<dbReference type="GO" id="GO:0003700">
    <property type="term" value="F:DNA-binding transcription factor activity"/>
    <property type="evidence" value="ECO:0007669"/>
    <property type="project" value="InterPro"/>
</dbReference>
<dbReference type="Proteomes" id="UP000292445">
    <property type="component" value="Unassembled WGS sequence"/>
</dbReference>
<dbReference type="RefSeq" id="WP_130362215.1">
    <property type="nucleotide sequence ID" value="NZ_SGXC01000004.1"/>
</dbReference>
<keyword evidence="3" id="KW-0238">DNA-binding</keyword>
<evidence type="ECO:0000256" key="1">
    <source>
        <dbReference type="ARBA" id="ARBA00009437"/>
    </source>
</evidence>
<dbReference type="InterPro" id="IPR005119">
    <property type="entry name" value="LysR_subst-bd"/>
</dbReference>
<dbReference type="SUPFAM" id="SSF53850">
    <property type="entry name" value="Periplasmic binding protein-like II"/>
    <property type="match status" value="1"/>
</dbReference>
<evidence type="ECO:0000313" key="6">
    <source>
        <dbReference type="EMBL" id="RZS77174.1"/>
    </source>
</evidence>
<dbReference type="InterPro" id="IPR050389">
    <property type="entry name" value="LysR-type_TF"/>
</dbReference>
<evidence type="ECO:0000256" key="3">
    <source>
        <dbReference type="ARBA" id="ARBA00023125"/>
    </source>
</evidence>
<dbReference type="GO" id="GO:0003677">
    <property type="term" value="F:DNA binding"/>
    <property type="evidence" value="ECO:0007669"/>
    <property type="project" value="UniProtKB-KW"/>
</dbReference>
<dbReference type="OrthoDB" id="8583877at2"/>
<dbReference type="InterPro" id="IPR036390">
    <property type="entry name" value="WH_DNA-bd_sf"/>
</dbReference>
<dbReference type="AlphaFoldDB" id="A0A4Q7N725"/>
<gene>
    <name evidence="6" type="ORF">EV675_5902</name>
</gene>
<reference evidence="6 7" key="1">
    <citation type="submission" date="2019-02" db="EMBL/GenBank/DDBJ databases">
        <title>Genomic Encyclopedia of Type Strains, Phase IV (KMG-IV): sequencing the most valuable type-strain genomes for metagenomic binning, comparative biology and taxonomic classification.</title>
        <authorList>
            <person name="Goeker M."/>
        </authorList>
    </citation>
    <scope>NUCLEOTIDE SEQUENCE [LARGE SCALE GENOMIC DNA]</scope>
    <source>
        <strain evidence="6 7">K24</strain>
    </source>
</reference>
<accession>A0A4Q7N725</accession>
<dbReference type="PROSITE" id="PS50931">
    <property type="entry name" value="HTH_LYSR"/>
    <property type="match status" value="1"/>
</dbReference>
<evidence type="ECO:0000256" key="2">
    <source>
        <dbReference type="ARBA" id="ARBA00023015"/>
    </source>
</evidence>
<dbReference type="Gene3D" id="1.10.10.10">
    <property type="entry name" value="Winged helix-like DNA-binding domain superfamily/Winged helix DNA-binding domain"/>
    <property type="match status" value="1"/>
</dbReference>
<protein>
    <submittedName>
        <fullName evidence="6">LysR family transcriptional regulator</fullName>
    </submittedName>
</protein>
<name>A0A4Q7N725_9BURK</name>
<dbReference type="EMBL" id="SGXC01000004">
    <property type="protein sequence ID" value="RZS77174.1"/>
    <property type="molecule type" value="Genomic_DNA"/>
</dbReference>
<evidence type="ECO:0000259" key="5">
    <source>
        <dbReference type="PROSITE" id="PS50931"/>
    </source>
</evidence>
<feature type="domain" description="HTH lysR-type" evidence="5">
    <location>
        <begin position="6"/>
        <end position="63"/>
    </location>
</feature>
<keyword evidence="4" id="KW-0804">Transcription</keyword>
<dbReference type="Pfam" id="PF03466">
    <property type="entry name" value="LysR_substrate"/>
    <property type="match status" value="1"/>
</dbReference>
<sequence>MNLNTLDLNLLLVFDAVLRTGSTTLAGEELGLTQSAVSNGLRRLRAAFDDPLFIKTPQGMSPTPMAERLAPSLQEGLDRIRQAIEDREDFVPAASQRQYVLYASDTGQRVFLPRLLGRLRREAPGVQLVTLQASPRDAPRLMAAGEIDLALGFFLHFQAGFYRQKLFSDHYVCMAAADHPAIQGPMTLAQYMHAPHVVYRPAVGSHAFFEDVIDKLFSEHNLRRQVVLRVTHGLGLPEIIAGTDMLVAVPASLAQACAGSPGVRFLPLPFEAPLVDITQQWHERFHRDLGHAWLRRTIAELFQEGGAPPA</sequence>
<keyword evidence="2" id="KW-0805">Transcription regulation</keyword>
<comment type="caution">
    <text evidence="6">The sequence shown here is derived from an EMBL/GenBank/DDBJ whole genome shotgun (WGS) entry which is preliminary data.</text>
</comment>
<evidence type="ECO:0000256" key="4">
    <source>
        <dbReference type="ARBA" id="ARBA00023163"/>
    </source>
</evidence>
<comment type="similarity">
    <text evidence="1">Belongs to the LysR transcriptional regulatory family.</text>
</comment>
<evidence type="ECO:0000313" key="7">
    <source>
        <dbReference type="Proteomes" id="UP000292445"/>
    </source>
</evidence>
<dbReference type="CDD" id="cd08459">
    <property type="entry name" value="PBP2_DntR_NahR_LinR_like"/>
    <property type="match status" value="1"/>
</dbReference>
<organism evidence="6 7">
    <name type="scientific">Pigmentiphaga kullae</name>
    <dbReference type="NCBI Taxonomy" id="151784"/>
    <lineage>
        <taxon>Bacteria</taxon>
        <taxon>Pseudomonadati</taxon>
        <taxon>Pseudomonadota</taxon>
        <taxon>Betaproteobacteria</taxon>
        <taxon>Burkholderiales</taxon>
        <taxon>Alcaligenaceae</taxon>
        <taxon>Pigmentiphaga</taxon>
    </lineage>
</organism>
<dbReference type="Gene3D" id="3.40.190.10">
    <property type="entry name" value="Periplasmic binding protein-like II"/>
    <property type="match status" value="2"/>
</dbReference>
<proteinExistence type="inferred from homology"/>